<protein>
    <submittedName>
        <fullName evidence="2">Uncharacterized protein</fullName>
    </submittedName>
</protein>
<name>A0A6J7WUZ4_9CAUD</name>
<keyword evidence="1" id="KW-0472">Membrane</keyword>
<feature type="transmembrane region" description="Helical" evidence="1">
    <location>
        <begin position="13"/>
        <end position="34"/>
    </location>
</feature>
<sequence>MREPNVLGELLDLLVWVSVAMMFLSIIFLCAWMYPPLHEAKKMDCSLAEFSPDIGAEIKKLCREARGKK</sequence>
<proteinExistence type="predicted"/>
<evidence type="ECO:0000313" key="2">
    <source>
        <dbReference type="EMBL" id="CAB5219924.1"/>
    </source>
</evidence>
<dbReference type="EMBL" id="LR798281">
    <property type="protein sequence ID" value="CAB5219924.1"/>
    <property type="molecule type" value="Genomic_DNA"/>
</dbReference>
<keyword evidence="1" id="KW-0812">Transmembrane</keyword>
<evidence type="ECO:0000256" key="1">
    <source>
        <dbReference type="SAM" id="Phobius"/>
    </source>
</evidence>
<gene>
    <name evidence="2" type="ORF">UFOVP232_5</name>
</gene>
<keyword evidence="1" id="KW-1133">Transmembrane helix</keyword>
<reference evidence="2" key="1">
    <citation type="submission" date="2020-05" db="EMBL/GenBank/DDBJ databases">
        <authorList>
            <person name="Chiriac C."/>
            <person name="Salcher M."/>
            <person name="Ghai R."/>
            <person name="Kavagutti S V."/>
        </authorList>
    </citation>
    <scope>NUCLEOTIDE SEQUENCE</scope>
</reference>
<accession>A0A6J7WUZ4</accession>
<organism evidence="2">
    <name type="scientific">uncultured Caudovirales phage</name>
    <dbReference type="NCBI Taxonomy" id="2100421"/>
    <lineage>
        <taxon>Viruses</taxon>
        <taxon>Duplodnaviria</taxon>
        <taxon>Heunggongvirae</taxon>
        <taxon>Uroviricota</taxon>
        <taxon>Caudoviricetes</taxon>
        <taxon>Peduoviridae</taxon>
        <taxon>Maltschvirus</taxon>
        <taxon>Maltschvirus maltsch</taxon>
    </lineage>
</organism>